<comment type="caution">
    <text evidence="1">The sequence shown here is derived from an EMBL/GenBank/DDBJ whole genome shotgun (WGS) entry which is preliminary data.</text>
</comment>
<dbReference type="EMBL" id="JAMPLM010000048">
    <property type="protein sequence ID" value="MEP1061929.1"/>
    <property type="molecule type" value="Genomic_DNA"/>
</dbReference>
<gene>
    <name evidence="1" type="ORF">NDI38_26500</name>
</gene>
<protein>
    <submittedName>
        <fullName evidence="1">Uncharacterized protein</fullName>
    </submittedName>
</protein>
<dbReference type="Proteomes" id="UP001476950">
    <property type="component" value="Unassembled WGS sequence"/>
</dbReference>
<evidence type="ECO:0000313" key="1">
    <source>
        <dbReference type="EMBL" id="MEP1061929.1"/>
    </source>
</evidence>
<name>A0ABV0KRV0_9CYAN</name>
<accession>A0ABV0KRV0</accession>
<dbReference type="RefSeq" id="WP_190455466.1">
    <property type="nucleotide sequence ID" value="NZ_JAMPLM010000048.1"/>
</dbReference>
<reference evidence="1 2" key="1">
    <citation type="submission" date="2022-04" db="EMBL/GenBank/DDBJ databases">
        <title>Positive selection, recombination, and allopatry shape intraspecific diversity of widespread and dominant cyanobacteria.</title>
        <authorList>
            <person name="Wei J."/>
            <person name="Shu W."/>
            <person name="Hu C."/>
        </authorList>
    </citation>
    <scope>NUCLEOTIDE SEQUENCE [LARGE SCALE GENOMIC DNA]</scope>
    <source>
        <strain evidence="1 2">AS-A4</strain>
    </source>
</reference>
<keyword evidence="2" id="KW-1185">Reference proteome</keyword>
<evidence type="ECO:0000313" key="2">
    <source>
        <dbReference type="Proteomes" id="UP001476950"/>
    </source>
</evidence>
<organism evidence="1 2">
    <name type="scientific">Stenomitos frigidus AS-A4</name>
    <dbReference type="NCBI Taxonomy" id="2933935"/>
    <lineage>
        <taxon>Bacteria</taxon>
        <taxon>Bacillati</taxon>
        <taxon>Cyanobacteriota</taxon>
        <taxon>Cyanophyceae</taxon>
        <taxon>Leptolyngbyales</taxon>
        <taxon>Leptolyngbyaceae</taxon>
        <taxon>Stenomitos</taxon>
    </lineage>
</organism>
<sequence>MNKKTAQKLLHRHLQAVLNENTAQTVSPFSAVFIQFVLSEGTARQSMNNLCYDITALLGQVAIHLGHVDLNVQNELTIKAIVQRSVDMLELEHMQDIKAADTLAIALVDQLSSWGDAGASGALAQRFGEALTVVAQTLNCVNNHAEWKEPPPSLLAACEQAIKHPESDWQVKVMRALSDDTWGKQLQELASKVLAPEHREQCWRSLETAVQSYKLQKCSQCYAQGSVRYSCGEYAGRYCDRHWETAGFRPADDRLDYLDAGEYATEEEAY</sequence>
<proteinExistence type="predicted"/>